<protein>
    <submittedName>
        <fullName evidence="2">Uncharacterized protein</fullName>
    </submittedName>
</protein>
<sequence length="90" mass="9489">MDGLFNPRGARTSPRPANWGLAPQPRLLAPKSPPPPPPDSSANLGGPPALPFNQRTSLTTQRRPPAFLAVSHGPRCSAEIRVPRGANIPA</sequence>
<evidence type="ECO:0000256" key="1">
    <source>
        <dbReference type="SAM" id="MobiDB-lite"/>
    </source>
</evidence>
<evidence type="ECO:0000313" key="3">
    <source>
        <dbReference type="Proteomes" id="UP000314294"/>
    </source>
</evidence>
<dbReference type="AlphaFoldDB" id="A0A4Z2IG82"/>
<keyword evidence="3" id="KW-1185">Reference proteome</keyword>
<dbReference type="Proteomes" id="UP000314294">
    <property type="component" value="Unassembled WGS sequence"/>
</dbReference>
<comment type="caution">
    <text evidence="2">The sequence shown here is derived from an EMBL/GenBank/DDBJ whole genome shotgun (WGS) entry which is preliminary data.</text>
</comment>
<reference evidence="2 3" key="1">
    <citation type="submission" date="2019-03" db="EMBL/GenBank/DDBJ databases">
        <title>First draft genome of Liparis tanakae, snailfish: a comprehensive survey of snailfish specific genes.</title>
        <authorList>
            <person name="Kim W."/>
            <person name="Song I."/>
            <person name="Jeong J.-H."/>
            <person name="Kim D."/>
            <person name="Kim S."/>
            <person name="Ryu S."/>
            <person name="Song J.Y."/>
            <person name="Lee S.K."/>
        </authorList>
    </citation>
    <scope>NUCLEOTIDE SEQUENCE [LARGE SCALE GENOMIC DNA]</scope>
    <source>
        <tissue evidence="2">Muscle</tissue>
    </source>
</reference>
<organism evidence="2 3">
    <name type="scientific">Liparis tanakae</name>
    <name type="common">Tanaka's snailfish</name>
    <dbReference type="NCBI Taxonomy" id="230148"/>
    <lineage>
        <taxon>Eukaryota</taxon>
        <taxon>Metazoa</taxon>
        <taxon>Chordata</taxon>
        <taxon>Craniata</taxon>
        <taxon>Vertebrata</taxon>
        <taxon>Euteleostomi</taxon>
        <taxon>Actinopterygii</taxon>
        <taxon>Neopterygii</taxon>
        <taxon>Teleostei</taxon>
        <taxon>Neoteleostei</taxon>
        <taxon>Acanthomorphata</taxon>
        <taxon>Eupercaria</taxon>
        <taxon>Perciformes</taxon>
        <taxon>Cottioidei</taxon>
        <taxon>Cottales</taxon>
        <taxon>Liparidae</taxon>
        <taxon>Liparis</taxon>
    </lineage>
</organism>
<name>A0A4Z2IG82_9TELE</name>
<feature type="region of interest" description="Disordered" evidence="1">
    <location>
        <begin position="1"/>
        <end position="70"/>
    </location>
</feature>
<dbReference type="EMBL" id="SRLO01000088">
    <property type="protein sequence ID" value="TNN76918.1"/>
    <property type="molecule type" value="Genomic_DNA"/>
</dbReference>
<feature type="compositionally biased region" description="Polar residues" evidence="1">
    <location>
        <begin position="53"/>
        <end position="62"/>
    </location>
</feature>
<proteinExistence type="predicted"/>
<evidence type="ECO:0000313" key="2">
    <source>
        <dbReference type="EMBL" id="TNN76918.1"/>
    </source>
</evidence>
<accession>A0A4Z2IG82</accession>
<gene>
    <name evidence="2" type="ORF">EYF80_012764</name>
</gene>